<feature type="domain" description="GHMP kinase N-terminal" evidence="11">
    <location>
        <begin position="67"/>
        <end position="151"/>
    </location>
</feature>
<evidence type="ECO:0000256" key="2">
    <source>
        <dbReference type="ARBA" id="ARBA00012052"/>
    </source>
</evidence>
<comment type="pathway">
    <text evidence="10">Isoprenoid biosynthesis; isopentenyl diphosphate biosynthesis via DXP pathway; isopentenyl diphosphate from 1-deoxy-D-xylulose 5-phosphate: step 3/6.</text>
</comment>
<comment type="caution">
    <text evidence="13">The sequence shown here is derived from an EMBL/GenBank/DDBJ whole genome shotgun (WGS) entry which is preliminary data.</text>
</comment>
<dbReference type="InterPro" id="IPR013750">
    <property type="entry name" value="GHMP_kinase_C_dom"/>
</dbReference>
<dbReference type="Pfam" id="PF00288">
    <property type="entry name" value="GHMP_kinases_N"/>
    <property type="match status" value="1"/>
</dbReference>
<evidence type="ECO:0000259" key="11">
    <source>
        <dbReference type="Pfam" id="PF00288"/>
    </source>
</evidence>
<keyword evidence="14" id="KW-1185">Reference proteome</keyword>
<feature type="domain" description="GHMP kinase C-terminal" evidence="12">
    <location>
        <begin position="209"/>
        <end position="264"/>
    </location>
</feature>
<keyword evidence="8 10" id="KW-0414">Isoprene biosynthesis</keyword>
<evidence type="ECO:0000259" key="12">
    <source>
        <dbReference type="Pfam" id="PF08544"/>
    </source>
</evidence>
<evidence type="ECO:0000256" key="3">
    <source>
        <dbReference type="ARBA" id="ARBA00017473"/>
    </source>
</evidence>
<dbReference type="Gene3D" id="3.30.70.890">
    <property type="entry name" value="GHMP kinase, C-terminal domain"/>
    <property type="match status" value="1"/>
</dbReference>
<evidence type="ECO:0000313" key="13">
    <source>
        <dbReference type="EMBL" id="GAA5107102.1"/>
    </source>
</evidence>
<evidence type="ECO:0000256" key="9">
    <source>
        <dbReference type="ARBA" id="ARBA00032554"/>
    </source>
</evidence>
<reference evidence="14" key="1">
    <citation type="journal article" date="2019" name="Int. J. Syst. Evol. Microbiol.">
        <title>The Global Catalogue of Microorganisms (GCM) 10K type strain sequencing project: providing services to taxonomists for standard genome sequencing and annotation.</title>
        <authorList>
            <consortium name="The Broad Institute Genomics Platform"/>
            <consortium name="The Broad Institute Genome Sequencing Center for Infectious Disease"/>
            <person name="Wu L."/>
            <person name="Ma J."/>
        </authorList>
    </citation>
    <scope>NUCLEOTIDE SEQUENCE [LARGE SCALE GENOMIC DNA]</scope>
    <source>
        <strain evidence="14">JCM 18050</strain>
    </source>
</reference>
<dbReference type="InterPro" id="IPR020568">
    <property type="entry name" value="Ribosomal_Su5_D2-typ_SF"/>
</dbReference>
<dbReference type="Gene3D" id="3.30.230.10">
    <property type="match status" value="1"/>
</dbReference>
<proteinExistence type="inferred from homology"/>
<dbReference type="PIRSF" id="PIRSF010376">
    <property type="entry name" value="IspE"/>
    <property type="match status" value="1"/>
</dbReference>
<dbReference type="EMBL" id="BAABHY010000001">
    <property type="protein sequence ID" value="GAA5107102.1"/>
    <property type="molecule type" value="Genomic_DNA"/>
</dbReference>
<dbReference type="HAMAP" id="MF_00061">
    <property type="entry name" value="IspE"/>
    <property type="match status" value="1"/>
</dbReference>
<feature type="binding site" evidence="10">
    <location>
        <begin position="102"/>
        <end position="112"/>
    </location>
    <ligand>
        <name>ATP</name>
        <dbReference type="ChEBI" id="CHEBI:30616"/>
    </ligand>
</feature>
<dbReference type="Proteomes" id="UP001500171">
    <property type="component" value="Unassembled WGS sequence"/>
</dbReference>
<evidence type="ECO:0000256" key="1">
    <source>
        <dbReference type="ARBA" id="ARBA00009684"/>
    </source>
</evidence>
<dbReference type="InterPro" id="IPR004424">
    <property type="entry name" value="IspE"/>
</dbReference>
<keyword evidence="4 10" id="KW-0808">Transferase</keyword>
<dbReference type="InterPro" id="IPR014721">
    <property type="entry name" value="Ribsml_uS5_D2-typ_fold_subgr"/>
</dbReference>
<evidence type="ECO:0000256" key="6">
    <source>
        <dbReference type="ARBA" id="ARBA00022777"/>
    </source>
</evidence>
<comment type="function">
    <text evidence="10">Catalyzes the phosphorylation of the position 2 hydroxy group of 4-diphosphocytidyl-2C-methyl-D-erythritol.</text>
</comment>
<evidence type="ECO:0000256" key="10">
    <source>
        <dbReference type="HAMAP-Rule" id="MF_00061"/>
    </source>
</evidence>
<dbReference type="GO" id="GO:0016301">
    <property type="term" value="F:kinase activity"/>
    <property type="evidence" value="ECO:0007669"/>
    <property type="project" value="UniProtKB-KW"/>
</dbReference>
<sequence>MKEQKYWLSPAKLNLFLYITGRRTDGYHNLQTLFQFVDYCDTLCFQTRDDDQICLMTEFVGVKQEDNLIIKATQLLLRYINQHNLLLPPHYGVDITVDKKLPMGGGLGGGSSNAATTLLALNQLWNLSLTTQQLMAIGSQIGADVPIFIYGHSAFAQGIGDQLTPIDIVEKWYLVVKPNVDISTVDIFTHPQLKRDTVTRNLTELLQLPFKNDCEPTVRLLYPQIDRLIKLLSNKAPTRLTGTGSCLYCECDSELHAQQLQQFLKMMTQKSENITSFIAKSCNDSPVFKH</sequence>
<dbReference type="EC" id="2.7.1.148" evidence="2 10"/>
<dbReference type="PANTHER" id="PTHR43527:SF2">
    <property type="entry name" value="4-DIPHOSPHOCYTIDYL-2-C-METHYL-D-ERYTHRITOL KINASE, CHLOROPLASTIC"/>
    <property type="match status" value="1"/>
</dbReference>
<evidence type="ECO:0000256" key="7">
    <source>
        <dbReference type="ARBA" id="ARBA00022840"/>
    </source>
</evidence>
<keyword evidence="6 10" id="KW-0418">Kinase</keyword>
<keyword evidence="7 10" id="KW-0067">ATP-binding</keyword>
<dbReference type="SUPFAM" id="SSF54211">
    <property type="entry name" value="Ribosomal protein S5 domain 2-like"/>
    <property type="match status" value="1"/>
</dbReference>
<feature type="active site" evidence="10">
    <location>
        <position position="12"/>
    </location>
</feature>
<organism evidence="13 14">
    <name type="scientific">Orbus sasakiae</name>
    <dbReference type="NCBI Taxonomy" id="1078475"/>
    <lineage>
        <taxon>Bacteria</taxon>
        <taxon>Pseudomonadati</taxon>
        <taxon>Pseudomonadota</taxon>
        <taxon>Gammaproteobacteria</taxon>
        <taxon>Orbales</taxon>
        <taxon>Orbaceae</taxon>
        <taxon>Orbus</taxon>
    </lineage>
</organism>
<comment type="similarity">
    <text evidence="1 10">Belongs to the GHMP kinase family. IspE subfamily.</text>
</comment>
<dbReference type="NCBIfam" id="TIGR00154">
    <property type="entry name" value="ispE"/>
    <property type="match status" value="1"/>
</dbReference>
<feature type="active site" evidence="10">
    <location>
        <position position="144"/>
    </location>
</feature>
<keyword evidence="5 10" id="KW-0547">Nucleotide-binding</keyword>
<dbReference type="InterPro" id="IPR006204">
    <property type="entry name" value="GHMP_kinase_N_dom"/>
</dbReference>
<dbReference type="SUPFAM" id="SSF55060">
    <property type="entry name" value="GHMP Kinase, C-terminal domain"/>
    <property type="match status" value="1"/>
</dbReference>
<evidence type="ECO:0000313" key="14">
    <source>
        <dbReference type="Proteomes" id="UP001500171"/>
    </source>
</evidence>
<comment type="catalytic activity">
    <reaction evidence="10">
        <text>4-CDP-2-C-methyl-D-erythritol + ATP = 4-CDP-2-C-methyl-D-erythritol 2-phosphate + ADP + H(+)</text>
        <dbReference type="Rhea" id="RHEA:18437"/>
        <dbReference type="ChEBI" id="CHEBI:15378"/>
        <dbReference type="ChEBI" id="CHEBI:30616"/>
        <dbReference type="ChEBI" id="CHEBI:57823"/>
        <dbReference type="ChEBI" id="CHEBI:57919"/>
        <dbReference type="ChEBI" id="CHEBI:456216"/>
        <dbReference type="EC" id="2.7.1.148"/>
    </reaction>
</comment>
<dbReference type="InterPro" id="IPR036554">
    <property type="entry name" value="GHMP_kinase_C_sf"/>
</dbReference>
<accession>A0ABP9N1K9</accession>
<evidence type="ECO:0000256" key="8">
    <source>
        <dbReference type="ARBA" id="ARBA00023229"/>
    </source>
</evidence>
<gene>
    <name evidence="10 13" type="primary">ispE</name>
    <name evidence="13" type="ORF">GCM10023211_07840</name>
</gene>
<dbReference type="PANTHER" id="PTHR43527">
    <property type="entry name" value="4-DIPHOSPHOCYTIDYL-2-C-METHYL-D-ERYTHRITOL KINASE, CHLOROPLASTIC"/>
    <property type="match status" value="1"/>
</dbReference>
<name>A0ABP9N1K9_9GAMM</name>
<dbReference type="RefSeq" id="WP_345489024.1">
    <property type="nucleotide sequence ID" value="NZ_BAABHY010000001.1"/>
</dbReference>
<evidence type="ECO:0000256" key="4">
    <source>
        <dbReference type="ARBA" id="ARBA00022679"/>
    </source>
</evidence>
<evidence type="ECO:0000256" key="5">
    <source>
        <dbReference type="ARBA" id="ARBA00022741"/>
    </source>
</evidence>
<dbReference type="Pfam" id="PF08544">
    <property type="entry name" value="GHMP_kinases_C"/>
    <property type="match status" value="1"/>
</dbReference>
<protein>
    <recommendedName>
        <fullName evidence="3 10">4-diphosphocytidyl-2-C-methyl-D-erythritol kinase</fullName>
        <shortName evidence="10">CMK</shortName>
        <ecNumber evidence="2 10">2.7.1.148</ecNumber>
    </recommendedName>
    <alternativeName>
        <fullName evidence="9 10">4-(cytidine-5'-diphospho)-2-C-methyl-D-erythritol kinase</fullName>
    </alternativeName>
</protein>